<evidence type="ECO:0000313" key="3">
    <source>
        <dbReference type="Proteomes" id="UP000218811"/>
    </source>
</evidence>
<name>A0A2H3JVM4_WOLCO</name>
<evidence type="ECO:0000313" key="2">
    <source>
        <dbReference type="EMBL" id="PCH40207.1"/>
    </source>
</evidence>
<dbReference type="AlphaFoldDB" id="A0A2H3JVM4"/>
<feature type="chain" id="PRO_5013648746" description="Ser-Thr-rich glycosyl-phosphatidyl-inositol-anchored membrane family-domain-containing protein" evidence="1">
    <location>
        <begin position="18"/>
        <end position="132"/>
    </location>
</feature>
<keyword evidence="1" id="KW-0732">Signal</keyword>
<evidence type="ECO:0008006" key="4">
    <source>
        <dbReference type="Google" id="ProtNLM"/>
    </source>
</evidence>
<reference evidence="2 3" key="1">
    <citation type="journal article" date="2012" name="Science">
        <title>The Paleozoic origin of enzymatic lignin decomposition reconstructed from 31 fungal genomes.</title>
        <authorList>
            <person name="Floudas D."/>
            <person name="Binder M."/>
            <person name="Riley R."/>
            <person name="Barry K."/>
            <person name="Blanchette R.A."/>
            <person name="Henrissat B."/>
            <person name="Martinez A.T."/>
            <person name="Otillar R."/>
            <person name="Spatafora J.W."/>
            <person name="Yadav J.S."/>
            <person name="Aerts A."/>
            <person name="Benoit I."/>
            <person name="Boyd A."/>
            <person name="Carlson A."/>
            <person name="Copeland A."/>
            <person name="Coutinho P.M."/>
            <person name="de Vries R.P."/>
            <person name="Ferreira P."/>
            <person name="Findley K."/>
            <person name="Foster B."/>
            <person name="Gaskell J."/>
            <person name="Glotzer D."/>
            <person name="Gorecki P."/>
            <person name="Heitman J."/>
            <person name="Hesse C."/>
            <person name="Hori C."/>
            <person name="Igarashi K."/>
            <person name="Jurgens J.A."/>
            <person name="Kallen N."/>
            <person name="Kersten P."/>
            <person name="Kohler A."/>
            <person name="Kuees U."/>
            <person name="Kumar T.K.A."/>
            <person name="Kuo A."/>
            <person name="LaButti K."/>
            <person name="Larrondo L.F."/>
            <person name="Lindquist E."/>
            <person name="Ling A."/>
            <person name="Lombard V."/>
            <person name="Lucas S."/>
            <person name="Lundell T."/>
            <person name="Martin R."/>
            <person name="McLaughlin D.J."/>
            <person name="Morgenstern I."/>
            <person name="Morin E."/>
            <person name="Murat C."/>
            <person name="Nagy L.G."/>
            <person name="Nolan M."/>
            <person name="Ohm R.A."/>
            <person name="Patyshakuliyeva A."/>
            <person name="Rokas A."/>
            <person name="Ruiz-Duenas F.J."/>
            <person name="Sabat G."/>
            <person name="Salamov A."/>
            <person name="Samejima M."/>
            <person name="Schmutz J."/>
            <person name="Slot J.C."/>
            <person name="St John F."/>
            <person name="Stenlid J."/>
            <person name="Sun H."/>
            <person name="Sun S."/>
            <person name="Syed K."/>
            <person name="Tsang A."/>
            <person name="Wiebenga A."/>
            <person name="Young D."/>
            <person name="Pisabarro A."/>
            <person name="Eastwood D.C."/>
            <person name="Martin F."/>
            <person name="Cullen D."/>
            <person name="Grigoriev I.V."/>
            <person name="Hibbett D.S."/>
        </authorList>
    </citation>
    <scope>NUCLEOTIDE SEQUENCE [LARGE SCALE GENOMIC DNA]</scope>
    <source>
        <strain evidence="2 3">MD-104</strain>
    </source>
</reference>
<dbReference type="Proteomes" id="UP000218811">
    <property type="component" value="Unassembled WGS sequence"/>
</dbReference>
<organism evidence="2 3">
    <name type="scientific">Wolfiporia cocos (strain MD-104)</name>
    <name type="common">Brown rot fungus</name>
    <dbReference type="NCBI Taxonomy" id="742152"/>
    <lineage>
        <taxon>Eukaryota</taxon>
        <taxon>Fungi</taxon>
        <taxon>Dikarya</taxon>
        <taxon>Basidiomycota</taxon>
        <taxon>Agaricomycotina</taxon>
        <taxon>Agaricomycetes</taxon>
        <taxon>Polyporales</taxon>
        <taxon>Phaeolaceae</taxon>
        <taxon>Wolfiporia</taxon>
    </lineage>
</organism>
<accession>A0A2H3JVM4</accession>
<evidence type="ECO:0000256" key="1">
    <source>
        <dbReference type="SAM" id="SignalP"/>
    </source>
</evidence>
<feature type="signal peptide" evidence="1">
    <location>
        <begin position="1"/>
        <end position="17"/>
    </location>
</feature>
<dbReference type="OrthoDB" id="3199367at2759"/>
<protein>
    <recommendedName>
        <fullName evidence="4">Ser-Thr-rich glycosyl-phosphatidyl-inositol-anchored membrane family-domain-containing protein</fullName>
    </recommendedName>
</protein>
<sequence length="132" mass="14175">MLARTAVLAAFAASALASPLSFIPWQEGNIFWSADITSPTFLTTWKVGSNVSVTWDASKVPQTRQNASGMILLGYQTKDSENLDVQTPLASGFPIVDGQVTLTVPNVTERHDYIVVLFGDSGNASPIFSIVQ</sequence>
<proteinExistence type="predicted"/>
<gene>
    <name evidence="2" type="ORF">WOLCODRAFT_68060</name>
</gene>
<dbReference type="OMA" id="WDTSAIP"/>
<dbReference type="EMBL" id="KB468053">
    <property type="protein sequence ID" value="PCH40207.1"/>
    <property type="molecule type" value="Genomic_DNA"/>
</dbReference>
<keyword evidence="3" id="KW-1185">Reference proteome</keyword>
<dbReference type="STRING" id="742152.A0A2H3JVM4"/>